<evidence type="ECO:0000256" key="2">
    <source>
        <dbReference type="ARBA" id="ARBA00022980"/>
    </source>
</evidence>
<evidence type="ECO:0000313" key="6">
    <source>
        <dbReference type="EMBL" id="HHS51672.1"/>
    </source>
</evidence>
<name>A0A7C6A8F6_UNCW3</name>
<dbReference type="InterPro" id="IPR036870">
    <property type="entry name" value="Ribosomal_bS18_sf"/>
</dbReference>
<comment type="similarity">
    <text evidence="1 4 5">Belongs to the bacterial ribosomal protein bS18 family.</text>
</comment>
<comment type="subunit">
    <text evidence="4">Part of the 30S ribosomal subunit. Forms a tight heterodimer with protein bS6.</text>
</comment>
<gene>
    <name evidence="4 6" type="primary">rpsR</name>
    <name evidence="6" type="ORF">ENW73_02235</name>
</gene>
<keyword evidence="4" id="KW-0694">RNA-binding</keyword>
<dbReference type="EMBL" id="DTLI01000054">
    <property type="protein sequence ID" value="HHS51672.1"/>
    <property type="molecule type" value="Genomic_DNA"/>
</dbReference>
<organism evidence="6">
    <name type="scientific">candidate division WOR-3 bacterium</name>
    <dbReference type="NCBI Taxonomy" id="2052148"/>
    <lineage>
        <taxon>Bacteria</taxon>
        <taxon>Bacteria division WOR-3</taxon>
    </lineage>
</organism>
<evidence type="ECO:0000256" key="5">
    <source>
        <dbReference type="RuleBase" id="RU003910"/>
    </source>
</evidence>
<comment type="function">
    <text evidence="4">Binds as a heterodimer with protein bS6 to the central domain of the 16S rRNA, where it helps stabilize the platform of the 30S subunit.</text>
</comment>
<dbReference type="SUPFAM" id="SSF46911">
    <property type="entry name" value="Ribosomal protein S18"/>
    <property type="match status" value="1"/>
</dbReference>
<dbReference type="GO" id="GO:0003735">
    <property type="term" value="F:structural constituent of ribosome"/>
    <property type="evidence" value="ECO:0007669"/>
    <property type="project" value="InterPro"/>
</dbReference>
<dbReference type="GO" id="GO:0006412">
    <property type="term" value="P:translation"/>
    <property type="evidence" value="ECO:0007669"/>
    <property type="project" value="UniProtKB-UniRule"/>
</dbReference>
<evidence type="ECO:0000256" key="4">
    <source>
        <dbReference type="HAMAP-Rule" id="MF_00270"/>
    </source>
</evidence>
<dbReference type="NCBIfam" id="TIGR00165">
    <property type="entry name" value="S18"/>
    <property type="match status" value="1"/>
</dbReference>
<keyword evidence="3 4" id="KW-0687">Ribonucleoprotein</keyword>
<proteinExistence type="inferred from homology"/>
<keyword evidence="2 4" id="KW-0689">Ribosomal protein</keyword>
<dbReference type="PANTHER" id="PTHR13479:SF40">
    <property type="entry name" value="SMALL RIBOSOMAL SUBUNIT PROTEIN BS18M"/>
    <property type="match status" value="1"/>
</dbReference>
<sequence length="69" mass="8009">MLIKKKDCHFCKKQARYIDYKDPILSNFMTEKGKIQSPKVTGVCSLHQRMLARAIKRARSLALLPYVVK</sequence>
<dbReference type="Gene3D" id="4.10.640.10">
    <property type="entry name" value="Ribosomal protein S18"/>
    <property type="match status" value="1"/>
</dbReference>
<evidence type="ECO:0000256" key="3">
    <source>
        <dbReference type="ARBA" id="ARBA00023274"/>
    </source>
</evidence>
<dbReference type="GO" id="GO:0022627">
    <property type="term" value="C:cytosolic small ribosomal subunit"/>
    <property type="evidence" value="ECO:0007669"/>
    <property type="project" value="TreeGrafter"/>
</dbReference>
<keyword evidence="4" id="KW-0699">rRNA-binding</keyword>
<dbReference type="HAMAP" id="MF_00270">
    <property type="entry name" value="Ribosomal_bS18"/>
    <property type="match status" value="1"/>
</dbReference>
<protein>
    <recommendedName>
        <fullName evidence="4">Small ribosomal subunit protein bS18</fullName>
    </recommendedName>
</protein>
<dbReference type="InterPro" id="IPR001648">
    <property type="entry name" value="Ribosomal_bS18"/>
</dbReference>
<evidence type="ECO:0000256" key="1">
    <source>
        <dbReference type="ARBA" id="ARBA00005589"/>
    </source>
</evidence>
<accession>A0A7C6A8F6</accession>
<dbReference type="PANTHER" id="PTHR13479">
    <property type="entry name" value="30S RIBOSOMAL PROTEIN S18"/>
    <property type="match status" value="1"/>
</dbReference>
<reference evidence="6" key="1">
    <citation type="journal article" date="2020" name="mSystems">
        <title>Genome- and Community-Level Interaction Insights into Carbon Utilization and Element Cycling Functions of Hydrothermarchaeota in Hydrothermal Sediment.</title>
        <authorList>
            <person name="Zhou Z."/>
            <person name="Liu Y."/>
            <person name="Xu W."/>
            <person name="Pan J."/>
            <person name="Luo Z.H."/>
            <person name="Li M."/>
        </authorList>
    </citation>
    <scope>NUCLEOTIDE SEQUENCE [LARGE SCALE GENOMIC DNA]</scope>
    <source>
        <strain evidence="6">SpSt-876</strain>
    </source>
</reference>
<dbReference type="Pfam" id="PF01084">
    <property type="entry name" value="Ribosomal_S18"/>
    <property type="match status" value="1"/>
</dbReference>
<comment type="caution">
    <text evidence="6">The sequence shown here is derived from an EMBL/GenBank/DDBJ whole genome shotgun (WGS) entry which is preliminary data.</text>
</comment>
<dbReference type="AlphaFoldDB" id="A0A7C6A8F6"/>
<dbReference type="PRINTS" id="PR00974">
    <property type="entry name" value="RIBOSOMALS18"/>
</dbReference>
<dbReference type="GO" id="GO:0070181">
    <property type="term" value="F:small ribosomal subunit rRNA binding"/>
    <property type="evidence" value="ECO:0007669"/>
    <property type="project" value="TreeGrafter"/>
</dbReference>